<name>L0G4M8_ECHVK</name>
<protein>
    <submittedName>
        <fullName evidence="1">Putative AP superfamily protein</fullName>
    </submittedName>
</protein>
<dbReference type="PANTHER" id="PTHR10151">
    <property type="entry name" value="ECTONUCLEOTIDE PYROPHOSPHATASE/PHOSPHODIESTERASE"/>
    <property type="match status" value="1"/>
</dbReference>
<dbReference type="EMBL" id="CP003346">
    <property type="protein sequence ID" value="AGA79785.1"/>
    <property type="molecule type" value="Genomic_DNA"/>
</dbReference>
<reference evidence="2" key="1">
    <citation type="submission" date="2012-02" db="EMBL/GenBank/DDBJ databases">
        <title>The complete genome of Echinicola vietnamensis DSM 17526.</title>
        <authorList>
            <person name="Lucas S."/>
            <person name="Copeland A."/>
            <person name="Lapidus A."/>
            <person name="Glavina del Rio T."/>
            <person name="Dalin E."/>
            <person name="Tice H."/>
            <person name="Bruce D."/>
            <person name="Goodwin L."/>
            <person name="Pitluck S."/>
            <person name="Peters L."/>
            <person name="Ovchinnikova G."/>
            <person name="Teshima H."/>
            <person name="Kyrpides N."/>
            <person name="Mavromatis K."/>
            <person name="Ivanova N."/>
            <person name="Brettin T."/>
            <person name="Detter J.C."/>
            <person name="Han C."/>
            <person name="Larimer F."/>
            <person name="Land M."/>
            <person name="Hauser L."/>
            <person name="Markowitz V."/>
            <person name="Cheng J.-F."/>
            <person name="Hugenholtz P."/>
            <person name="Woyke T."/>
            <person name="Wu D."/>
            <person name="Brambilla E."/>
            <person name="Klenk H.-P."/>
            <person name="Eisen J.A."/>
        </authorList>
    </citation>
    <scope>NUCLEOTIDE SEQUENCE [LARGE SCALE GENOMIC DNA]</scope>
    <source>
        <strain evidence="2">DSM 17526 / LMG 23754 / KMM 6221</strain>
    </source>
</reference>
<dbReference type="Gene3D" id="3.40.720.10">
    <property type="entry name" value="Alkaline Phosphatase, subunit A"/>
    <property type="match status" value="1"/>
</dbReference>
<accession>L0G4M8</accession>
<dbReference type="Proteomes" id="UP000010796">
    <property type="component" value="Chromosome"/>
</dbReference>
<dbReference type="Gene3D" id="3.30.1360.180">
    <property type="match status" value="1"/>
</dbReference>
<sequence length="418" mass="47403">MRLFFVTVLSMLTIFEGFGQGQPASYVLLISLDGYRHDYTERFHPPHIEAFISEGTAATSMIPSFPTKTFPNHYTIATGMRPGNHGLVDNTFFSPEKDKMYRISDRSVVQDGSWYGGTPIWVQAEKNGLTSASYFFVGSEAAIQGIRPSYYYDYDGTVPNAERIDQVLKWLELPEAERPKMITLYFSDMDDTGHKYGPDNDEKLEEALLKLDRELGTLFEGVKKTGLPVNIIIVSDHGMANVTKDRLIDIEKLLAPFPLEYYNNGALAHLHLQDPKDKKRLKRSLRELEDHFTVVDPLTKGHYGSSIEYPSRVGDLLLIPDPEHYLVATSGFIKYQNRGAMYDTKTFGEHGFDPKWKDMHAIFYANGPSIKSGLTVNSFENIHVYPLLCTLLQLPIPAHIDGDKRVLEHILKENTTEK</sequence>
<dbReference type="InterPro" id="IPR002591">
    <property type="entry name" value="Phosphodiest/P_Trfase"/>
</dbReference>
<dbReference type="CDD" id="cd16018">
    <property type="entry name" value="Enpp"/>
    <property type="match status" value="1"/>
</dbReference>
<gene>
    <name evidence="1" type="ordered locus">Echvi_3569</name>
</gene>
<dbReference type="InterPro" id="IPR017850">
    <property type="entry name" value="Alkaline_phosphatase_core_sf"/>
</dbReference>
<evidence type="ECO:0000313" key="1">
    <source>
        <dbReference type="EMBL" id="AGA79785.1"/>
    </source>
</evidence>
<dbReference type="PANTHER" id="PTHR10151:SF114">
    <property type="entry name" value="ECTONUCLEOTIDE PYROPHOSPHATASE_PHOSPHODIESTERASE C27A7.3"/>
    <property type="match status" value="1"/>
</dbReference>
<dbReference type="Pfam" id="PF01663">
    <property type="entry name" value="Phosphodiest"/>
    <property type="match status" value="1"/>
</dbReference>
<keyword evidence="2" id="KW-1185">Reference proteome</keyword>
<dbReference type="AlphaFoldDB" id="L0G4M8"/>
<dbReference type="eggNOG" id="COG1524">
    <property type="taxonomic scope" value="Bacteria"/>
</dbReference>
<dbReference type="STRING" id="926556.Echvi_3569"/>
<dbReference type="HOGENOM" id="CLU_017594_1_1_10"/>
<organism evidence="1 2">
    <name type="scientific">Echinicola vietnamensis (strain DSM 17526 / LMG 23754 / KMM 6221)</name>
    <dbReference type="NCBI Taxonomy" id="926556"/>
    <lineage>
        <taxon>Bacteria</taxon>
        <taxon>Pseudomonadati</taxon>
        <taxon>Bacteroidota</taxon>
        <taxon>Cytophagia</taxon>
        <taxon>Cytophagales</taxon>
        <taxon>Cyclobacteriaceae</taxon>
        <taxon>Echinicola</taxon>
    </lineage>
</organism>
<evidence type="ECO:0000313" key="2">
    <source>
        <dbReference type="Proteomes" id="UP000010796"/>
    </source>
</evidence>
<dbReference type="KEGG" id="evi:Echvi_3569"/>
<proteinExistence type="predicted"/>
<dbReference type="RefSeq" id="WP_015267330.1">
    <property type="nucleotide sequence ID" value="NC_019904.1"/>
</dbReference>
<dbReference type="SUPFAM" id="SSF53649">
    <property type="entry name" value="Alkaline phosphatase-like"/>
    <property type="match status" value="1"/>
</dbReference>
<dbReference type="PATRIC" id="fig|926556.3.peg.3756"/>